<evidence type="ECO:0000313" key="6">
    <source>
        <dbReference type="EMBL" id="QPC44238.1"/>
    </source>
</evidence>
<dbReference type="InterPro" id="IPR001917">
    <property type="entry name" value="Aminotrans_II_pyridoxalP_BS"/>
</dbReference>
<dbReference type="EMBL" id="CP058214">
    <property type="protein sequence ID" value="QPC44238.1"/>
    <property type="molecule type" value="Genomic_DNA"/>
</dbReference>
<keyword evidence="7" id="KW-1185">Reference proteome</keyword>
<dbReference type="PANTHER" id="PTHR13693">
    <property type="entry name" value="CLASS II AMINOTRANSFERASE/8-AMINO-7-OXONONANOATE SYNTHASE"/>
    <property type="match status" value="1"/>
</dbReference>
<proteinExistence type="inferred from homology"/>
<feature type="domain" description="Aminotransferase class I/classII large" evidence="5">
    <location>
        <begin position="50"/>
        <end position="385"/>
    </location>
</feature>
<dbReference type="InterPro" id="IPR015421">
    <property type="entry name" value="PyrdxlP-dep_Trfase_major"/>
</dbReference>
<accession>A0A7S8C6D3</accession>
<dbReference type="PANTHER" id="PTHR13693:SF3">
    <property type="entry name" value="LD36009P"/>
    <property type="match status" value="1"/>
</dbReference>
<reference evidence="6 7" key="1">
    <citation type="submission" date="2020-06" db="EMBL/GenBank/DDBJ databases">
        <title>Genome sequence of 2 isolates from Red Sea Mangroves.</title>
        <authorList>
            <person name="Sefrji F."/>
            <person name="Michoud G."/>
            <person name="Merlino G."/>
            <person name="Daffonchio D."/>
        </authorList>
    </citation>
    <scope>NUCLEOTIDE SEQUENCE [LARGE SCALE GENOMIC DNA]</scope>
    <source>
        <strain evidence="6 7">R1DC25</strain>
    </source>
</reference>
<evidence type="ECO:0000256" key="1">
    <source>
        <dbReference type="ARBA" id="ARBA00001933"/>
    </source>
</evidence>
<dbReference type="Gene3D" id="3.90.1150.10">
    <property type="entry name" value="Aspartate Aminotransferase, domain 1"/>
    <property type="match status" value="1"/>
</dbReference>
<dbReference type="RefSeq" id="WP_213161604.1">
    <property type="nucleotide sequence ID" value="NZ_CP058214.1"/>
</dbReference>
<keyword evidence="6" id="KW-0032">Aminotransferase</keyword>
<comment type="cofactor">
    <cofactor evidence="1 4">
        <name>pyridoxal 5'-phosphate</name>
        <dbReference type="ChEBI" id="CHEBI:597326"/>
    </cofactor>
</comment>
<dbReference type="KEGG" id="kmn:HW532_16960"/>
<organism evidence="6 7">
    <name type="scientific">Kaustia mangrovi</name>
    <dbReference type="NCBI Taxonomy" id="2593653"/>
    <lineage>
        <taxon>Bacteria</taxon>
        <taxon>Pseudomonadati</taxon>
        <taxon>Pseudomonadota</taxon>
        <taxon>Alphaproteobacteria</taxon>
        <taxon>Hyphomicrobiales</taxon>
        <taxon>Parvibaculaceae</taxon>
        <taxon>Kaustia</taxon>
    </lineage>
</organism>
<dbReference type="InterPro" id="IPR050087">
    <property type="entry name" value="AON_synthase_class-II"/>
</dbReference>
<dbReference type="PROSITE" id="PS00599">
    <property type="entry name" value="AA_TRANSFER_CLASS_2"/>
    <property type="match status" value="1"/>
</dbReference>
<gene>
    <name evidence="6" type="ORF">HW532_16960</name>
</gene>
<dbReference type="Pfam" id="PF00155">
    <property type="entry name" value="Aminotran_1_2"/>
    <property type="match status" value="1"/>
</dbReference>
<dbReference type="InterPro" id="IPR015424">
    <property type="entry name" value="PyrdxlP-dep_Trfase"/>
</dbReference>
<evidence type="ECO:0000256" key="3">
    <source>
        <dbReference type="ARBA" id="ARBA00022898"/>
    </source>
</evidence>
<keyword evidence="3 4" id="KW-0663">Pyridoxal phosphate</keyword>
<dbReference type="AlphaFoldDB" id="A0A7S8C6D3"/>
<protein>
    <submittedName>
        <fullName evidence="6">Aminotransferase class I/II-fold pyridoxal phosphate-dependent enzyme</fullName>
    </submittedName>
</protein>
<dbReference type="Proteomes" id="UP000593594">
    <property type="component" value="Chromosome"/>
</dbReference>
<comment type="similarity">
    <text evidence="4">Belongs to the class-II pyridoxal-phosphate-dependent aminotransferase family.</text>
</comment>
<evidence type="ECO:0000256" key="4">
    <source>
        <dbReference type="RuleBase" id="RU003693"/>
    </source>
</evidence>
<dbReference type="NCBIfam" id="NF047599">
    <property type="entry name" value="SerpalmtaseBetaP"/>
    <property type="match status" value="1"/>
</dbReference>
<dbReference type="GO" id="GO:0008483">
    <property type="term" value="F:transaminase activity"/>
    <property type="evidence" value="ECO:0007669"/>
    <property type="project" value="UniProtKB-KW"/>
</dbReference>
<evidence type="ECO:0000313" key="7">
    <source>
        <dbReference type="Proteomes" id="UP000593594"/>
    </source>
</evidence>
<keyword evidence="2 6" id="KW-0808">Transferase</keyword>
<name>A0A7S8C6D3_9HYPH</name>
<dbReference type="InterPro" id="IPR015422">
    <property type="entry name" value="PyrdxlP-dep_Trfase_small"/>
</dbReference>
<evidence type="ECO:0000259" key="5">
    <source>
        <dbReference type="Pfam" id="PF00155"/>
    </source>
</evidence>
<dbReference type="SUPFAM" id="SSF53383">
    <property type="entry name" value="PLP-dependent transferases"/>
    <property type="match status" value="1"/>
</dbReference>
<sequence>MTDLLEKHRHLAERHKAMLQMGADAVGLPMERILSPTRALIGGRETILAGTNNYMGITFDPDCIEAGKRALDEYGTGTTGSRIANGTYEIHRELEREIASFLGREHCMVFTTGYQANLGMIAGLAGPQDTIFLDADSHSSIYDGCALSGAKLVRFRHNDAADLDKRLSRMGEETGGRLVVLEGIYSMMGDRAPLAEFIEVKRKHGFTLLVDEAHSFGVLGENGRGLAEEAGLEDEVDFVAGTFSKSVGSIGGFGAGNHPLFEALRYATRAYMFTASPSPSTIATSTAAIRKLRAEPERRERLRRNSARLHEGFEALGLKIASRQVSPVIAVQCADEPSTIGMWNALLNAGVYVNIALPPGTPGRTCLLRCSVSAAHTDEDIDTIIALFGKVVGGEAKAELAAGG</sequence>
<dbReference type="GO" id="GO:0030170">
    <property type="term" value="F:pyridoxal phosphate binding"/>
    <property type="evidence" value="ECO:0007669"/>
    <property type="project" value="InterPro"/>
</dbReference>
<dbReference type="Gene3D" id="3.40.640.10">
    <property type="entry name" value="Type I PLP-dependent aspartate aminotransferase-like (Major domain)"/>
    <property type="match status" value="1"/>
</dbReference>
<dbReference type="InterPro" id="IPR004839">
    <property type="entry name" value="Aminotransferase_I/II_large"/>
</dbReference>
<evidence type="ECO:0000256" key="2">
    <source>
        <dbReference type="ARBA" id="ARBA00022679"/>
    </source>
</evidence>